<comment type="similarity">
    <text evidence="1">Belongs to the 4-hydroxybenzoyl-CoA thioesterase family.</text>
</comment>
<sequence>MLASHDRKSRCRKDYPYLLDYRTRWNDNDMYDHMNNSIYNFLFDSIVNDYLMNHCGLVPPSSPQHPLVARTATDYFRALSYPAVADLGLRVERLGRSSVVFEVAIFERGVETVCAVCDFVHVFVERTTGRPHANGMTAEIRAGLKRICNSVQQDTPSKM</sequence>
<dbReference type="AlphaFoldDB" id="A0A2C5XZA2"/>
<evidence type="ECO:0000313" key="4">
    <source>
        <dbReference type="Proteomes" id="UP000226192"/>
    </source>
</evidence>
<dbReference type="PANTHER" id="PTHR31793">
    <property type="entry name" value="4-HYDROXYBENZOYL-COA THIOESTERASE FAMILY MEMBER"/>
    <property type="match status" value="1"/>
</dbReference>
<dbReference type="InterPro" id="IPR029069">
    <property type="entry name" value="HotDog_dom_sf"/>
</dbReference>
<proteinExistence type="inferred from homology"/>
<evidence type="ECO:0000256" key="2">
    <source>
        <dbReference type="ARBA" id="ARBA00022801"/>
    </source>
</evidence>
<reference evidence="3 4" key="1">
    <citation type="submission" date="2017-06" db="EMBL/GenBank/DDBJ databases">
        <title>Ant-infecting Ophiocordyceps genomes reveal a high diversity of potential behavioral manipulation genes and a possible major role for enterotoxins.</title>
        <authorList>
            <person name="De Bekker C."/>
            <person name="Evans H.C."/>
            <person name="Brachmann A."/>
            <person name="Hughes D.P."/>
        </authorList>
    </citation>
    <scope>NUCLEOTIDE SEQUENCE [LARGE SCALE GENOMIC DNA]</scope>
    <source>
        <strain evidence="3 4">Map64</strain>
    </source>
</reference>
<dbReference type="FunFam" id="3.10.129.10:FF:000104">
    <property type="entry name" value="Thioesterase family protein (AFU_orthologue AFUA_2G16350)"/>
    <property type="match status" value="1"/>
</dbReference>
<organism evidence="3 4">
    <name type="scientific">Ophiocordyceps australis</name>
    <dbReference type="NCBI Taxonomy" id="1399860"/>
    <lineage>
        <taxon>Eukaryota</taxon>
        <taxon>Fungi</taxon>
        <taxon>Dikarya</taxon>
        <taxon>Ascomycota</taxon>
        <taxon>Pezizomycotina</taxon>
        <taxon>Sordariomycetes</taxon>
        <taxon>Hypocreomycetidae</taxon>
        <taxon>Hypocreales</taxon>
        <taxon>Ophiocordycipitaceae</taxon>
        <taxon>Ophiocordyceps</taxon>
    </lineage>
</organism>
<dbReference type="PANTHER" id="PTHR31793:SF27">
    <property type="entry name" value="NOVEL THIOESTERASE SUPERFAMILY DOMAIN AND SAPOSIN A-TYPE DOMAIN CONTAINING PROTEIN (0610012H03RIK)"/>
    <property type="match status" value="1"/>
</dbReference>
<evidence type="ECO:0000256" key="1">
    <source>
        <dbReference type="ARBA" id="ARBA00005953"/>
    </source>
</evidence>
<accession>A0A2C5XZA2</accession>
<dbReference type="CDD" id="cd00586">
    <property type="entry name" value="4HBT"/>
    <property type="match status" value="1"/>
</dbReference>
<dbReference type="Gene3D" id="3.10.129.10">
    <property type="entry name" value="Hotdog Thioesterase"/>
    <property type="match status" value="1"/>
</dbReference>
<keyword evidence="4" id="KW-1185">Reference proteome</keyword>
<dbReference type="GO" id="GO:0047617">
    <property type="term" value="F:fatty acyl-CoA hydrolase activity"/>
    <property type="evidence" value="ECO:0007669"/>
    <property type="project" value="TreeGrafter"/>
</dbReference>
<dbReference type="InterPro" id="IPR050563">
    <property type="entry name" value="4-hydroxybenzoyl-CoA_TE"/>
</dbReference>
<keyword evidence="2" id="KW-0378">Hydrolase</keyword>
<gene>
    <name evidence="3" type="ORF">CDD81_2340</name>
</gene>
<protein>
    <recommendedName>
        <fullName evidence="5">Thioesterase domain-containing protein</fullName>
    </recommendedName>
</protein>
<dbReference type="OrthoDB" id="2420454at2759"/>
<dbReference type="Pfam" id="PF13279">
    <property type="entry name" value="4HBT_2"/>
    <property type="match status" value="1"/>
</dbReference>
<dbReference type="EMBL" id="NJET01000171">
    <property type="protein sequence ID" value="PHH59941.1"/>
    <property type="molecule type" value="Genomic_DNA"/>
</dbReference>
<dbReference type="SUPFAM" id="SSF54637">
    <property type="entry name" value="Thioesterase/thiol ester dehydrase-isomerase"/>
    <property type="match status" value="1"/>
</dbReference>
<evidence type="ECO:0008006" key="5">
    <source>
        <dbReference type="Google" id="ProtNLM"/>
    </source>
</evidence>
<comment type="caution">
    <text evidence="3">The sequence shown here is derived from an EMBL/GenBank/DDBJ whole genome shotgun (WGS) entry which is preliminary data.</text>
</comment>
<dbReference type="Proteomes" id="UP000226192">
    <property type="component" value="Unassembled WGS sequence"/>
</dbReference>
<dbReference type="STRING" id="1399860.A0A2C5XZA2"/>
<name>A0A2C5XZA2_9HYPO</name>
<evidence type="ECO:0000313" key="3">
    <source>
        <dbReference type="EMBL" id="PHH59941.1"/>
    </source>
</evidence>